<keyword evidence="8 9" id="KW-0472">Membrane</keyword>
<keyword evidence="7 9" id="KW-0811">Translocation</keyword>
<evidence type="ECO:0000313" key="12">
    <source>
        <dbReference type="Proteomes" id="UP000188929"/>
    </source>
</evidence>
<keyword evidence="3 9" id="KW-1003">Cell membrane</keyword>
<evidence type="ECO:0000256" key="9">
    <source>
        <dbReference type="HAMAP-Rule" id="MF_00236"/>
    </source>
</evidence>
<dbReference type="GO" id="GO:0043953">
    <property type="term" value="P:protein transport by the Tat complex"/>
    <property type="evidence" value="ECO:0007669"/>
    <property type="project" value="UniProtKB-UniRule"/>
</dbReference>
<evidence type="ECO:0000313" key="11">
    <source>
        <dbReference type="EMBL" id="ONH25782.1"/>
    </source>
</evidence>
<dbReference type="Proteomes" id="UP000188929">
    <property type="component" value="Unassembled WGS sequence"/>
</dbReference>
<evidence type="ECO:0000256" key="4">
    <source>
        <dbReference type="ARBA" id="ARBA00022692"/>
    </source>
</evidence>
<dbReference type="AlphaFoldDB" id="A0A1V2I5K1"/>
<dbReference type="PANTHER" id="PTHR42982:SF8">
    <property type="entry name" value="SEC-INDEPENDENT PROTEIN TRANSLOCASE PROTEIN TATA"/>
    <property type="match status" value="1"/>
</dbReference>
<dbReference type="NCBIfam" id="TIGR01411">
    <property type="entry name" value="tatAE"/>
    <property type="match status" value="1"/>
</dbReference>
<dbReference type="STRING" id="1834516.BL253_26800"/>
<evidence type="ECO:0000256" key="8">
    <source>
        <dbReference type="ARBA" id="ARBA00023136"/>
    </source>
</evidence>
<dbReference type="PANTHER" id="PTHR42982">
    <property type="entry name" value="SEC-INDEPENDENT PROTEIN TRANSLOCASE PROTEIN TATA"/>
    <property type="match status" value="1"/>
</dbReference>
<dbReference type="InterPro" id="IPR003369">
    <property type="entry name" value="TatA/B/E"/>
</dbReference>
<evidence type="ECO:0000256" key="10">
    <source>
        <dbReference type="SAM" id="MobiDB-lite"/>
    </source>
</evidence>
<feature type="region of interest" description="Disordered" evidence="10">
    <location>
        <begin position="68"/>
        <end position="88"/>
    </location>
</feature>
<comment type="similarity">
    <text evidence="9">Belongs to the TatA/E family.</text>
</comment>
<dbReference type="InterPro" id="IPR006312">
    <property type="entry name" value="TatA/E"/>
</dbReference>
<proteinExistence type="inferred from homology"/>
<organism evidence="11 12">
    <name type="scientific">Pseudofrankia asymbiotica</name>
    <dbReference type="NCBI Taxonomy" id="1834516"/>
    <lineage>
        <taxon>Bacteria</taxon>
        <taxon>Bacillati</taxon>
        <taxon>Actinomycetota</taxon>
        <taxon>Actinomycetes</taxon>
        <taxon>Frankiales</taxon>
        <taxon>Frankiaceae</taxon>
        <taxon>Pseudofrankia</taxon>
    </lineage>
</organism>
<dbReference type="GO" id="GO:0008320">
    <property type="term" value="F:protein transmembrane transporter activity"/>
    <property type="evidence" value="ECO:0007669"/>
    <property type="project" value="UniProtKB-UniRule"/>
</dbReference>
<comment type="subunit">
    <text evidence="9">The Tat system comprises two distinct complexes: a TatABC complex, containing multiple copies of TatA, TatB and TatC subunits, and a separate TatA complex, containing only TatA subunits. Substrates initially bind to the TatABC complex, which probably triggers association of the separate TatA complex to form the active translocon.</text>
</comment>
<dbReference type="Gene3D" id="1.20.5.3310">
    <property type="match status" value="1"/>
</dbReference>
<keyword evidence="4 9" id="KW-0812">Transmembrane</keyword>
<dbReference type="Pfam" id="PF02416">
    <property type="entry name" value="TatA_B_E"/>
    <property type="match status" value="1"/>
</dbReference>
<keyword evidence="6 9" id="KW-1133">Transmembrane helix</keyword>
<accession>A0A1V2I5K1</accession>
<keyword evidence="2 9" id="KW-0813">Transport</keyword>
<evidence type="ECO:0000256" key="1">
    <source>
        <dbReference type="ARBA" id="ARBA00004162"/>
    </source>
</evidence>
<sequence length="108" mass="10621">MGAPELIIIAVVVLVLFGSKKLPEAARSLGRSMRIFKSEVKAMGDESGAHAAPAEIAPAAAIAAPAASMPADNTAPTASATAAHPAESTEAVVVTEVAVATDKAASAS</sequence>
<evidence type="ECO:0000256" key="2">
    <source>
        <dbReference type="ARBA" id="ARBA00022448"/>
    </source>
</evidence>
<evidence type="ECO:0000256" key="3">
    <source>
        <dbReference type="ARBA" id="ARBA00022475"/>
    </source>
</evidence>
<keyword evidence="5 9" id="KW-0653">Protein transport</keyword>
<reference evidence="12" key="1">
    <citation type="submission" date="2016-10" db="EMBL/GenBank/DDBJ databases">
        <title>Frankia sp. NRRL B-16386 Genome sequencing.</title>
        <authorList>
            <person name="Ghodhbane-Gtari F."/>
            <person name="Swanson E."/>
            <person name="Gueddou A."/>
            <person name="Hezbri K."/>
            <person name="Ktari K."/>
            <person name="Nouioui I."/>
            <person name="Morris K."/>
            <person name="Simpson S."/>
            <person name="Abebe-Akele F."/>
            <person name="Thomas K."/>
            <person name="Gtari M."/>
            <person name="Tisa L.S."/>
        </authorList>
    </citation>
    <scope>NUCLEOTIDE SEQUENCE [LARGE SCALE GENOMIC DNA]</scope>
    <source>
        <strain evidence="12">NRRL B-16386</strain>
    </source>
</reference>
<gene>
    <name evidence="9" type="primary">tatA</name>
    <name evidence="11" type="ORF">BL253_26800</name>
</gene>
<dbReference type="NCBIfam" id="NF001854">
    <property type="entry name" value="PRK00575.1"/>
    <property type="match status" value="1"/>
</dbReference>
<comment type="function">
    <text evidence="9">Part of the twin-arginine translocation (Tat) system that transports large folded proteins containing a characteristic twin-arginine motif in their signal peptide across membranes. TatA could form the protein-conducting channel of the Tat system.</text>
</comment>
<evidence type="ECO:0000256" key="6">
    <source>
        <dbReference type="ARBA" id="ARBA00022989"/>
    </source>
</evidence>
<dbReference type="EMBL" id="MOMC01000057">
    <property type="protein sequence ID" value="ONH25782.1"/>
    <property type="molecule type" value="Genomic_DNA"/>
</dbReference>
<comment type="caution">
    <text evidence="11">The sequence shown here is derived from an EMBL/GenBank/DDBJ whole genome shotgun (WGS) entry which is preliminary data.</text>
</comment>
<name>A0A1V2I5K1_9ACTN</name>
<evidence type="ECO:0000256" key="5">
    <source>
        <dbReference type="ARBA" id="ARBA00022927"/>
    </source>
</evidence>
<evidence type="ECO:0000256" key="7">
    <source>
        <dbReference type="ARBA" id="ARBA00023010"/>
    </source>
</evidence>
<protein>
    <recommendedName>
        <fullName evidence="9">Sec-independent protein translocase protein TatA</fullName>
    </recommendedName>
</protein>
<dbReference type="HAMAP" id="MF_00236">
    <property type="entry name" value="TatA_E"/>
    <property type="match status" value="1"/>
</dbReference>
<comment type="subcellular location">
    <subcellularLocation>
        <location evidence="1 9">Cell membrane</location>
        <topology evidence="1 9">Single-pass membrane protein</topology>
    </subcellularLocation>
</comment>
<keyword evidence="12" id="KW-1185">Reference proteome</keyword>
<dbReference type="GO" id="GO:0033281">
    <property type="term" value="C:TAT protein transport complex"/>
    <property type="evidence" value="ECO:0007669"/>
    <property type="project" value="UniProtKB-UniRule"/>
</dbReference>